<feature type="transmembrane region" description="Helical" evidence="6">
    <location>
        <begin position="96"/>
        <end position="118"/>
    </location>
</feature>
<evidence type="ECO:0000256" key="5">
    <source>
        <dbReference type="ARBA" id="ARBA00023136"/>
    </source>
</evidence>
<keyword evidence="3 6" id="KW-0812">Transmembrane</keyword>
<proteinExistence type="predicted"/>
<feature type="transmembrane region" description="Helical" evidence="6">
    <location>
        <begin position="372"/>
        <end position="390"/>
    </location>
</feature>
<sequence length="398" mass="41989">MSRGRLFGTLCGMVLLVNLARVVFAPLLGEFILFFEVDRATVGIVATLVWLGSAALRVPTGWLLTRVPRHRVVLGTGVVLVVASGVTASATTIEALMVGAVSMGLASGAYFVAANPLVSELFPDRVGRAMGIHGTASQLAAVGVAPFVTLVLAVGPDLVDRLPFVSAAWQLVFVCVGLAAAVVTLALFVTARSTDLPDAGAADRDLLGAARTEWRVVLTGIVILGFTGFVWQGLFNFYELYMVSKGLPATTARNMLTVVFGAGVPAFFLSGRLADKLPRIPYILGVLVSFVVSVFVLTMTSSLVGLIVVTAVVGYVIHSLFPALDAYLLDTLPDESRGSAYSVYSFGMMIFQASGSGVVGTLTDFGYAFDEVFFWFSVGLAVVVTGLIVFQRAGRIPN</sequence>
<keyword evidence="2" id="KW-1003">Cell membrane</keyword>
<reference evidence="8 9" key="1">
    <citation type="journal article" date="2010" name="PLoS ONE">
        <title>The complete genome sequence of Haloferax volcanii DS2, a model archaeon.</title>
        <authorList>
            <person name="Hartman A.L."/>
            <person name="Norais C."/>
            <person name="Badger J.H."/>
            <person name="Delmas S."/>
            <person name="Haldenby S."/>
            <person name="Madupu R."/>
            <person name="Robinson J."/>
            <person name="Khouri H."/>
            <person name="Ren Q."/>
            <person name="Lowe T.M."/>
            <person name="Maupin-Furlow J."/>
            <person name="Pohlschroder M."/>
            <person name="Daniels C."/>
            <person name="Pfeiffer F."/>
            <person name="Allers T."/>
            <person name="Eisen J.A."/>
        </authorList>
    </citation>
    <scope>NUCLEOTIDE SEQUENCE [LARGE SCALE GENOMIC DNA]</scope>
    <source>
        <strain evidence="9">ATCC 29605 / DSM 3757 / JCM 8879 / NBRC 14742 / NCIMB 2012 / VKM B-1768 / DS2</strain>
    </source>
</reference>
<feature type="transmembrane region" description="Helical" evidence="6">
    <location>
        <begin position="139"/>
        <end position="155"/>
    </location>
</feature>
<keyword evidence="9" id="KW-1185">Reference proteome</keyword>
<dbReference type="PROSITE" id="PS50850">
    <property type="entry name" value="MFS"/>
    <property type="match status" value="1"/>
</dbReference>
<dbReference type="PaxDb" id="309800-C498_14938"/>
<gene>
    <name evidence="8" type="ordered locus">HVO_0759</name>
</gene>
<comment type="subcellular location">
    <subcellularLocation>
        <location evidence="1">Cell membrane</location>
        <topology evidence="1">Multi-pass membrane protein</topology>
    </subcellularLocation>
</comment>
<dbReference type="SUPFAM" id="SSF103473">
    <property type="entry name" value="MFS general substrate transporter"/>
    <property type="match status" value="1"/>
</dbReference>
<dbReference type="EnsemblBacteria" id="ADE03467">
    <property type="protein sequence ID" value="ADE03467"/>
    <property type="gene ID" value="HVO_0759"/>
</dbReference>
<dbReference type="eggNOG" id="arCOG00134">
    <property type="taxonomic scope" value="Archaea"/>
</dbReference>
<dbReference type="Proteomes" id="UP000008243">
    <property type="component" value="Chromosome"/>
</dbReference>
<evidence type="ECO:0000256" key="1">
    <source>
        <dbReference type="ARBA" id="ARBA00004651"/>
    </source>
</evidence>
<feature type="transmembrane region" description="Helical" evidence="6">
    <location>
        <begin position="212"/>
        <end position="231"/>
    </location>
</feature>
<accession>D4GTQ3</accession>
<feature type="domain" description="Major facilitator superfamily (MFS) profile" evidence="7">
    <location>
        <begin position="6"/>
        <end position="395"/>
    </location>
</feature>
<dbReference type="EMBL" id="CP001956">
    <property type="protein sequence ID" value="ADE03467.2"/>
    <property type="molecule type" value="Genomic_DNA"/>
</dbReference>
<feature type="transmembrane region" description="Helical" evidence="6">
    <location>
        <begin position="167"/>
        <end position="191"/>
    </location>
</feature>
<dbReference type="InterPro" id="IPR050189">
    <property type="entry name" value="MFS_Efflux_Transporters"/>
</dbReference>
<organism evidence="8 9">
    <name type="scientific">Haloferax volcanii (strain ATCC 29605 / DSM 3757 / JCM 8879 / NBRC 14742 / NCIMB 2012 / VKM B-1768 / DS2)</name>
    <name type="common">Halobacterium volcanii</name>
    <dbReference type="NCBI Taxonomy" id="309800"/>
    <lineage>
        <taxon>Archaea</taxon>
        <taxon>Methanobacteriati</taxon>
        <taxon>Methanobacteriota</taxon>
        <taxon>Stenosarchaea group</taxon>
        <taxon>Halobacteria</taxon>
        <taxon>Halobacteriales</taxon>
        <taxon>Haloferacaceae</taxon>
        <taxon>Haloferax</taxon>
    </lineage>
</organism>
<evidence type="ECO:0000256" key="6">
    <source>
        <dbReference type="SAM" id="Phobius"/>
    </source>
</evidence>
<name>D4GTQ3_HALVD</name>
<evidence type="ECO:0000256" key="3">
    <source>
        <dbReference type="ARBA" id="ARBA00022692"/>
    </source>
</evidence>
<evidence type="ECO:0000256" key="4">
    <source>
        <dbReference type="ARBA" id="ARBA00022989"/>
    </source>
</evidence>
<keyword evidence="5 6" id="KW-0472">Membrane</keyword>
<keyword evidence="4 6" id="KW-1133">Transmembrane helix</keyword>
<protein>
    <submittedName>
        <fullName evidence="8">Major facilitator superfamily transport protein</fullName>
    </submittedName>
</protein>
<dbReference type="STRING" id="309800.HVO_0759"/>
<evidence type="ECO:0000256" key="2">
    <source>
        <dbReference type="ARBA" id="ARBA00022475"/>
    </source>
</evidence>
<dbReference type="GO" id="GO:0005886">
    <property type="term" value="C:plasma membrane"/>
    <property type="evidence" value="ECO:0007669"/>
    <property type="project" value="UniProtKB-SubCell"/>
</dbReference>
<evidence type="ECO:0000313" key="9">
    <source>
        <dbReference type="Proteomes" id="UP000008243"/>
    </source>
</evidence>
<dbReference type="Pfam" id="PF07690">
    <property type="entry name" value="MFS_1"/>
    <property type="match status" value="1"/>
</dbReference>
<evidence type="ECO:0000259" key="7">
    <source>
        <dbReference type="PROSITE" id="PS50850"/>
    </source>
</evidence>
<feature type="transmembrane region" description="Helical" evidence="6">
    <location>
        <begin position="341"/>
        <end position="360"/>
    </location>
</feature>
<dbReference type="Gene3D" id="1.20.1250.20">
    <property type="entry name" value="MFS general substrate transporter like domains"/>
    <property type="match status" value="2"/>
</dbReference>
<dbReference type="InterPro" id="IPR011701">
    <property type="entry name" value="MFS"/>
</dbReference>
<dbReference type="InterPro" id="IPR036259">
    <property type="entry name" value="MFS_trans_sf"/>
</dbReference>
<feature type="transmembrane region" description="Helical" evidence="6">
    <location>
        <begin position="282"/>
        <end position="300"/>
    </location>
</feature>
<feature type="transmembrane region" description="Helical" evidence="6">
    <location>
        <begin position="40"/>
        <end position="60"/>
    </location>
</feature>
<dbReference type="PANTHER" id="PTHR43124">
    <property type="entry name" value="PURINE EFFLUX PUMP PBUE"/>
    <property type="match status" value="1"/>
</dbReference>
<dbReference type="AlphaFoldDB" id="D4GTQ3"/>
<feature type="transmembrane region" description="Helical" evidence="6">
    <location>
        <begin position="251"/>
        <end position="270"/>
    </location>
</feature>
<dbReference type="InterPro" id="IPR020846">
    <property type="entry name" value="MFS_dom"/>
</dbReference>
<feature type="transmembrane region" description="Helical" evidence="6">
    <location>
        <begin position="306"/>
        <end position="329"/>
    </location>
</feature>
<feature type="transmembrane region" description="Helical" evidence="6">
    <location>
        <begin position="72"/>
        <end position="90"/>
    </location>
</feature>
<dbReference type="PANTHER" id="PTHR43124:SF3">
    <property type="entry name" value="CHLORAMPHENICOL EFFLUX PUMP RV0191"/>
    <property type="match status" value="1"/>
</dbReference>
<dbReference type="GO" id="GO:0022857">
    <property type="term" value="F:transmembrane transporter activity"/>
    <property type="evidence" value="ECO:0007669"/>
    <property type="project" value="InterPro"/>
</dbReference>
<evidence type="ECO:0000313" key="8">
    <source>
        <dbReference type="EMBL" id="ADE03467.2"/>
    </source>
</evidence>
<dbReference type="KEGG" id="hvo:HVO_0759"/>